<dbReference type="GO" id="GO:0001671">
    <property type="term" value="F:ATPase activator activity"/>
    <property type="evidence" value="ECO:0007669"/>
    <property type="project" value="InterPro"/>
</dbReference>
<dbReference type="InterPro" id="IPR036338">
    <property type="entry name" value="Aha1"/>
</dbReference>
<dbReference type="SUPFAM" id="SSF55961">
    <property type="entry name" value="Bet v1-like"/>
    <property type="match status" value="1"/>
</dbReference>
<evidence type="ECO:0000313" key="5">
    <source>
        <dbReference type="Proteomes" id="UP000192247"/>
    </source>
</evidence>
<dbReference type="InParanoid" id="A0A1V9XZZ8"/>
<organism evidence="4 5">
    <name type="scientific">Tropilaelaps mercedesae</name>
    <dbReference type="NCBI Taxonomy" id="418985"/>
    <lineage>
        <taxon>Eukaryota</taxon>
        <taxon>Metazoa</taxon>
        <taxon>Ecdysozoa</taxon>
        <taxon>Arthropoda</taxon>
        <taxon>Chelicerata</taxon>
        <taxon>Arachnida</taxon>
        <taxon>Acari</taxon>
        <taxon>Parasitiformes</taxon>
        <taxon>Mesostigmata</taxon>
        <taxon>Gamasina</taxon>
        <taxon>Dermanyssoidea</taxon>
        <taxon>Laelapidae</taxon>
        <taxon>Tropilaelaps</taxon>
    </lineage>
</organism>
<accession>A0A1V9XZZ8</accession>
<dbReference type="AlphaFoldDB" id="A0A1V9XZZ8"/>
<dbReference type="GO" id="GO:0005829">
    <property type="term" value="C:cytosol"/>
    <property type="evidence" value="ECO:0007669"/>
    <property type="project" value="TreeGrafter"/>
</dbReference>
<dbReference type="Pfam" id="PF08327">
    <property type="entry name" value="AHSA1"/>
    <property type="match status" value="1"/>
</dbReference>
<dbReference type="GO" id="GO:0006457">
    <property type="term" value="P:protein folding"/>
    <property type="evidence" value="ECO:0007669"/>
    <property type="project" value="TreeGrafter"/>
</dbReference>
<dbReference type="InterPro" id="IPR015310">
    <property type="entry name" value="AHSA1-like_N"/>
</dbReference>
<dbReference type="SMART" id="SM01000">
    <property type="entry name" value="Aha1_N"/>
    <property type="match status" value="1"/>
</dbReference>
<dbReference type="Pfam" id="PF09229">
    <property type="entry name" value="Aha1_N"/>
    <property type="match status" value="1"/>
</dbReference>
<evidence type="ECO:0000256" key="2">
    <source>
        <dbReference type="SAM" id="MobiDB-lite"/>
    </source>
</evidence>
<dbReference type="EMBL" id="MNPL01001580">
    <property type="protein sequence ID" value="OQR79022.1"/>
    <property type="molecule type" value="Genomic_DNA"/>
</dbReference>
<evidence type="ECO:0000313" key="4">
    <source>
        <dbReference type="EMBL" id="OQR79022.1"/>
    </source>
</evidence>
<protein>
    <submittedName>
        <fullName evidence="4">Activator of 90 kDa heat shock protein ATPase1-like</fullName>
    </submittedName>
</protein>
<reference evidence="4 5" key="1">
    <citation type="journal article" date="2017" name="Gigascience">
        <title>Draft genome of the honey bee ectoparasitic mite, Tropilaelaps mercedesae, is shaped by the parasitic life history.</title>
        <authorList>
            <person name="Dong X."/>
            <person name="Armstrong S.D."/>
            <person name="Xia D."/>
            <person name="Makepeace B.L."/>
            <person name="Darby A.C."/>
            <person name="Kadowaki T."/>
        </authorList>
    </citation>
    <scope>NUCLEOTIDE SEQUENCE [LARGE SCALE GENOMIC DNA]</scope>
    <source>
        <strain evidence="4">Wuxi-XJTLU</strain>
    </source>
</reference>
<dbReference type="Gene3D" id="3.30.530.20">
    <property type="match status" value="1"/>
</dbReference>
<dbReference type="SUPFAM" id="SSF103111">
    <property type="entry name" value="Activator of Hsp90 ATPase, Aha1"/>
    <property type="match status" value="1"/>
</dbReference>
<keyword evidence="4" id="KW-0346">Stress response</keyword>
<dbReference type="OrthoDB" id="567237at2759"/>
<keyword evidence="5" id="KW-1185">Reference proteome</keyword>
<comment type="similarity">
    <text evidence="1">Belongs to the AHA1 family.</text>
</comment>
<feature type="domain" description="Activator of Hsp90 ATPase AHSA1-like N-terminal" evidence="3">
    <location>
        <begin position="29"/>
        <end position="165"/>
    </location>
</feature>
<dbReference type="InterPro" id="IPR023393">
    <property type="entry name" value="START-like_dom_sf"/>
</dbReference>
<comment type="caution">
    <text evidence="4">The sequence shown here is derived from an EMBL/GenBank/DDBJ whole genome shotgun (WGS) entry which is preliminary data.</text>
</comment>
<dbReference type="PANTHER" id="PTHR13009">
    <property type="entry name" value="HEAT SHOCK PROTEIN 90 HSP90 CO-CHAPERONE AHA-1"/>
    <property type="match status" value="1"/>
</dbReference>
<feature type="compositionally biased region" description="Polar residues" evidence="2">
    <location>
        <begin position="182"/>
        <end position="201"/>
    </location>
</feature>
<dbReference type="FunCoup" id="A0A1V9XZZ8">
    <property type="interactions" value="1791"/>
</dbReference>
<evidence type="ECO:0000259" key="3">
    <source>
        <dbReference type="SMART" id="SM01000"/>
    </source>
</evidence>
<dbReference type="STRING" id="418985.A0A1V9XZZ8"/>
<proteinExistence type="inferred from homology"/>
<gene>
    <name evidence="4" type="ORF">BIW11_06021</name>
</gene>
<feature type="region of interest" description="Disordered" evidence="2">
    <location>
        <begin position="174"/>
        <end position="201"/>
    </location>
</feature>
<sequence>MAKWGEGDPRWIVEERPDATNVNNWHWTEKNACQWSKDKLNSLFADLEINDSIMCVQVKELKKCEGEATANNRKAKLIFFYEWDLELEWEGHCAGSDQVVKGRVEIPNLSDENDIDEVTVNVILVDPDRGAIPEKIKGMMRSKGIEVIRSKLEEYVSSLKTDFSQGLILPTKDGSADAKPSGVNTTATKGKTGLNKSSTYKPQVEAKSSGLTISTKQLTMNEEFKCTADELYRAFTVPEMVQAFTRGPAQMVHDVGGRFQMLDTNVEGKFVRLAPPNELEFEWRFKSWPAEHYSLVKLSIEQVSVIVSVMCKSAELRFQSIKGFHFRFRAMLFSNA</sequence>
<dbReference type="GO" id="GO:0051087">
    <property type="term" value="F:protein-folding chaperone binding"/>
    <property type="evidence" value="ECO:0007669"/>
    <property type="project" value="InterPro"/>
</dbReference>
<dbReference type="InterPro" id="IPR013538">
    <property type="entry name" value="ASHA1/2-like_C"/>
</dbReference>
<dbReference type="Proteomes" id="UP000192247">
    <property type="component" value="Unassembled WGS sequence"/>
</dbReference>
<evidence type="ECO:0000256" key="1">
    <source>
        <dbReference type="ARBA" id="ARBA00006817"/>
    </source>
</evidence>
<dbReference type="PANTHER" id="PTHR13009:SF22">
    <property type="entry name" value="LD43819P"/>
    <property type="match status" value="1"/>
</dbReference>
<dbReference type="Gene3D" id="3.15.10.20">
    <property type="entry name" value="Activator of Hsp90 ATPase Aha1, N-terminal domain"/>
    <property type="match status" value="1"/>
</dbReference>
<name>A0A1V9XZZ8_9ACAR</name>